<evidence type="ECO:0000313" key="3">
    <source>
        <dbReference type="Proteomes" id="UP001200642"/>
    </source>
</evidence>
<proteinExistence type="predicted"/>
<dbReference type="AlphaFoldDB" id="A0AAE3JPG6"/>
<dbReference type="EMBL" id="JAIRBC010000010">
    <property type="protein sequence ID" value="MCG2460754.1"/>
    <property type="molecule type" value="Genomic_DNA"/>
</dbReference>
<organism evidence="2 3">
    <name type="scientific">Cerina litoralis</name>
    <dbReference type="NCBI Taxonomy" id="2874477"/>
    <lineage>
        <taxon>Bacteria</taxon>
        <taxon>Pseudomonadati</taxon>
        <taxon>Bacteroidota</taxon>
        <taxon>Flavobacteriia</taxon>
        <taxon>Flavobacteriales</taxon>
        <taxon>Flavobacteriaceae</taxon>
        <taxon>Cerina</taxon>
    </lineage>
</organism>
<dbReference type="Pfam" id="PF14534">
    <property type="entry name" value="DUF4440"/>
    <property type="match status" value="1"/>
</dbReference>
<comment type="caution">
    <text evidence="2">The sequence shown here is derived from an EMBL/GenBank/DDBJ whole genome shotgun (WGS) entry which is preliminary data.</text>
</comment>
<dbReference type="SUPFAM" id="SSF54427">
    <property type="entry name" value="NTF2-like"/>
    <property type="match status" value="1"/>
</dbReference>
<dbReference type="InterPro" id="IPR027843">
    <property type="entry name" value="DUF4440"/>
</dbReference>
<dbReference type="PROSITE" id="PS51257">
    <property type="entry name" value="PROKAR_LIPOPROTEIN"/>
    <property type="match status" value="1"/>
</dbReference>
<dbReference type="RefSeq" id="WP_317901904.1">
    <property type="nucleotide sequence ID" value="NZ_JAIRBC010000010.1"/>
</dbReference>
<feature type="domain" description="DUF4440" evidence="1">
    <location>
        <begin position="29"/>
        <end position="137"/>
    </location>
</feature>
<sequence length="143" mass="16205">MKTFLSLAILVMGISCSTPTTRTEDIIEIKKVFKMQEKAWSNHDLEGFMEGYLKSDSIAYFGSAGVTYGWARMLHHYKTSYPTKAETGTLTFVLKDIHEIAKDAYWVMGTYHLARLSGDAQGKFMVIFKRIDGKWKIVADSSC</sequence>
<reference evidence="2" key="1">
    <citation type="submission" date="2023-02" db="EMBL/GenBank/DDBJ databases">
        <title>Genome of Flavobacteriaceae gen. nov. sp. strain F89.</title>
        <authorList>
            <person name="Wang Y."/>
        </authorList>
    </citation>
    <scope>NUCLEOTIDE SEQUENCE</scope>
    <source>
        <strain evidence="2">F89</strain>
    </source>
</reference>
<name>A0AAE3JPG6_9FLAO</name>
<gene>
    <name evidence="2" type="ORF">K8352_08340</name>
</gene>
<dbReference type="InterPro" id="IPR032710">
    <property type="entry name" value="NTF2-like_dom_sf"/>
</dbReference>
<accession>A0AAE3JPG6</accession>
<dbReference type="Proteomes" id="UP001200642">
    <property type="component" value="Unassembled WGS sequence"/>
</dbReference>
<evidence type="ECO:0000259" key="1">
    <source>
        <dbReference type="Pfam" id="PF14534"/>
    </source>
</evidence>
<dbReference type="Gene3D" id="3.10.450.50">
    <property type="match status" value="1"/>
</dbReference>
<keyword evidence="3" id="KW-1185">Reference proteome</keyword>
<protein>
    <submittedName>
        <fullName evidence="2">Nuclear transport factor 2 family protein</fullName>
    </submittedName>
</protein>
<evidence type="ECO:0000313" key="2">
    <source>
        <dbReference type="EMBL" id="MCG2460754.1"/>
    </source>
</evidence>